<evidence type="ECO:0000313" key="3">
    <source>
        <dbReference type="EMBL" id="RBO83629.1"/>
    </source>
</evidence>
<dbReference type="PROSITE" id="PS51257">
    <property type="entry name" value="PROKAR_LIPOPROTEIN"/>
    <property type="match status" value="1"/>
</dbReference>
<accession>A0A366D293</accession>
<evidence type="ECO:0000256" key="2">
    <source>
        <dbReference type="SAM" id="SignalP"/>
    </source>
</evidence>
<evidence type="ECO:0000256" key="1">
    <source>
        <dbReference type="SAM" id="MobiDB-lite"/>
    </source>
</evidence>
<feature type="signal peptide" evidence="2">
    <location>
        <begin position="1"/>
        <end position="20"/>
    </location>
</feature>
<protein>
    <recommendedName>
        <fullName evidence="5">Ig-like domain-containing protein</fullName>
    </recommendedName>
</protein>
<name>A0A366D293_9NOCA</name>
<reference evidence="3 4" key="1">
    <citation type="submission" date="2018-06" db="EMBL/GenBank/DDBJ databases">
        <title>Genomic Encyclopedia of Type Strains, Phase IV (KMG-IV): sequencing the most valuable type-strain genomes for metagenomic binning, comparative biology and taxonomic classification.</title>
        <authorList>
            <person name="Goeker M."/>
        </authorList>
    </citation>
    <scope>NUCLEOTIDE SEQUENCE [LARGE SCALE GENOMIC DNA]</scope>
    <source>
        <strain evidence="3 4">DSM 44599</strain>
    </source>
</reference>
<evidence type="ECO:0000313" key="4">
    <source>
        <dbReference type="Proteomes" id="UP000252586"/>
    </source>
</evidence>
<dbReference type="EMBL" id="QNRE01000018">
    <property type="protein sequence ID" value="RBO83629.1"/>
    <property type="molecule type" value="Genomic_DNA"/>
</dbReference>
<gene>
    <name evidence="3" type="ORF">DFR74_11853</name>
</gene>
<dbReference type="AlphaFoldDB" id="A0A366D293"/>
<keyword evidence="2" id="KW-0732">Signal</keyword>
<dbReference type="RefSeq" id="WP_067510865.1">
    <property type="nucleotide sequence ID" value="NZ_QNRE01000018.1"/>
</dbReference>
<proteinExistence type="predicted"/>
<keyword evidence="4" id="KW-1185">Reference proteome</keyword>
<evidence type="ECO:0008006" key="5">
    <source>
        <dbReference type="Google" id="ProtNLM"/>
    </source>
</evidence>
<comment type="caution">
    <text evidence="3">The sequence shown here is derived from an EMBL/GenBank/DDBJ whole genome shotgun (WGS) entry which is preliminary data.</text>
</comment>
<dbReference type="OrthoDB" id="4550605at2"/>
<organism evidence="3 4">
    <name type="scientific">Nocardia puris</name>
    <dbReference type="NCBI Taxonomy" id="208602"/>
    <lineage>
        <taxon>Bacteria</taxon>
        <taxon>Bacillati</taxon>
        <taxon>Actinomycetota</taxon>
        <taxon>Actinomycetes</taxon>
        <taxon>Mycobacteriales</taxon>
        <taxon>Nocardiaceae</taxon>
        <taxon>Nocardia</taxon>
    </lineage>
</organism>
<dbReference type="Proteomes" id="UP000252586">
    <property type="component" value="Unassembled WGS sequence"/>
</dbReference>
<feature type="compositionally biased region" description="Low complexity" evidence="1">
    <location>
        <begin position="27"/>
        <end position="47"/>
    </location>
</feature>
<sequence>MKLSWMAAPALLVATMTGCSDDNGTGEATTTPVSTSATASEAAPASEPVDIPGAVRIPLGESVNVPVPADAVLDINAPAEWGDAASAVRCTVTDGTGRNEDLRSEEPRKQEEIGGKRWITLWTFSSPPGAEVTVGCADADNAVTDAALRYVLVVPRGVLPG</sequence>
<feature type="chain" id="PRO_5039200450" description="Ig-like domain-containing protein" evidence="2">
    <location>
        <begin position="21"/>
        <end position="161"/>
    </location>
</feature>
<feature type="region of interest" description="Disordered" evidence="1">
    <location>
        <begin position="21"/>
        <end position="47"/>
    </location>
</feature>